<dbReference type="Proteomes" id="UP000094802">
    <property type="component" value="Unassembled WGS sequence"/>
</dbReference>
<evidence type="ECO:0008006" key="3">
    <source>
        <dbReference type="Google" id="ProtNLM"/>
    </source>
</evidence>
<dbReference type="OrthoDB" id="5897571at2"/>
<dbReference type="EMBL" id="AJZD02000343">
    <property type="protein sequence ID" value="OEF85433.1"/>
    <property type="molecule type" value="Genomic_DNA"/>
</dbReference>
<sequence>MNGQRSLLAVAIALGIAGCGSDSSNSPTTDTGGSTATSASLTAKAADGYLVGANACLDLNSNKVCDKDEPSAVTGDDGSFTIDNLTQEQLEQGTLLIEVVAGQTIDTDNPGVVLSKSYRLTAPPKSAFISPLTTLIQNEIESGSSLEEAKTAIQEKLGTTLDLTQDYIEAKNNNDLADAQKAAFENLHRVAQVTASVMAENTDALSETAAGAGISVEALTALINEEVTRVLEEVVKNIEAAGDNFNPSDIAGSINRDHIAIDDSNLEDKIKENEANKGSKQADLAKLIKTDGINWFGGDNDTGKDLVVAYGTLKSDADNSVTDTSYIYDYFAEQFVEFEYTPDTNSMVLGQNGWEASDDTLTSIKPNKDGSLTLESRSSIFSEVASAKQLDISGLNVRSIMDQTDDENVWSNLMPRGLKFPDNTTAYKLSVEDINDNIYTFYKGDWCAEHNPDRYEALNDSCNGISAFKNGSVTDTWLATLASTIADDESDRHETASDNHDDLIPMAGLENAEVFAQLLSNGTVVYYSRSWEGNTQFLRLADLGSWKDISLNGEVLRQVTIPESIHAQTTWSNYQKEDNSTYLSVVEGFVRITYNEITEDGSEAYIFDEATKQFILDNALTPQPLHPLNLQACLDSLPDAEFIATANDVTVYDVQRTPTWPEDSETVNLTYKFTYLGDTFSWLNDVTLVTGLPNWISDLAGSLEKTRIDIKDSEGALMGYEYSYSSEDHYLGQEGFNSDESLGWGSAKAVLPLAIADNQKIINQVVDFGTSTNAPLTSQYDDEYDEVSGEFTEIESPGLRTVSVETSLDEIINGRPYYLSTFDYQETYLGKEEITVPAGTFAACKVTSETQFADYGPIDTQTTWLTNRGSIKSIREEQSWSMSINMEAASLPSIQ</sequence>
<protein>
    <recommendedName>
        <fullName evidence="3">Acid phosphatase</fullName>
    </recommendedName>
</protein>
<reference evidence="1 2" key="1">
    <citation type="journal article" date="2012" name="Science">
        <title>Ecological populations of bacteria act as socially cohesive units of antibiotic production and resistance.</title>
        <authorList>
            <person name="Cordero O.X."/>
            <person name="Wildschutte H."/>
            <person name="Kirkup B."/>
            <person name="Proehl S."/>
            <person name="Ngo L."/>
            <person name="Hussain F."/>
            <person name="Le Roux F."/>
            <person name="Mincer T."/>
            <person name="Polz M.F."/>
        </authorList>
    </citation>
    <scope>NUCLEOTIDE SEQUENCE [LARGE SCALE GENOMIC DNA]</scope>
    <source>
        <strain evidence="1 2">12E03</strain>
    </source>
</reference>
<accession>A0A1E5FBH2</accession>
<dbReference type="RefSeq" id="WP_019820165.1">
    <property type="nucleotide sequence ID" value="NZ_AJZD02000343.1"/>
</dbReference>
<gene>
    <name evidence="1" type="ORF">A142_12165</name>
</gene>
<evidence type="ECO:0000313" key="2">
    <source>
        <dbReference type="Proteomes" id="UP000094802"/>
    </source>
</evidence>
<dbReference type="PROSITE" id="PS51257">
    <property type="entry name" value="PROKAR_LIPOPROTEIN"/>
    <property type="match status" value="1"/>
</dbReference>
<organism evidence="1 2">
    <name type="scientific">Vibrio splendidus 12E03</name>
    <dbReference type="NCBI Taxonomy" id="1191305"/>
    <lineage>
        <taxon>Bacteria</taxon>
        <taxon>Pseudomonadati</taxon>
        <taxon>Pseudomonadota</taxon>
        <taxon>Gammaproteobacteria</taxon>
        <taxon>Vibrionales</taxon>
        <taxon>Vibrionaceae</taxon>
        <taxon>Vibrio</taxon>
    </lineage>
</organism>
<name>A0A1E5FBH2_VIBSP</name>
<proteinExistence type="predicted"/>
<dbReference type="Gene3D" id="2.40.360.20">
    <property type="match status" value="1"/>
</dbReference>
<dbReference type="AlphaFoldDB" id="A0A1E5FBH2"/>
<evidence type="ECO:0000313" key="1">
    <source>
        <dbReference type="EMBL" id="OEF85433.1"/>
    </source>
</evidence>
<comment type="caution">
    <text evidence="1">The sequence shown here is derived from an EMBL/GenBank/DDBJ whole genome shotgun (WGS) entry which is preliminary data.</text>
</comment>